<sequence>MYWANFLHLYQPADQQPDILEAVVKQSYEKLIQGIVDNPHIKITLNINGSLLELFDKYGYHSLIDNLRLAAKNGSLEFTGSAKYHAFLPLVSDNEIHRQIEINNETASYFLGDAYAPKGFFPPEMGYDPKLIPILEDFGFNWVILDEIAHSGGSEPVDYSKTYKIKDSNLNVYFRDRRISNLIMSAVVRTPGSLKEALKGDLEQNRYAVTGMDGETFGHHRPDLENLLFKIFNDTSFKFIKISEIPQYFSEVIDVEPVASTWASSKEDIEKGIQFLSWYDPSNDIHKWQWELLNIVLNEVYQVGKSSNIYDTVRHSMDKAVASDHFWWASAKPWWSVEMIEDGAHQLLETIKLVPNADSEKVGQAYNLYQNIVSTAFNWQRTGKIRQMAKSQSEMLRIPFKDRTIGAGGAEEGVYYAFMEMMKKLEKKAAETGEYEKAVLWRDAIYKLENKLDIYDMINAIDLLRIEIPFEEVE</sequence>
<reference evidence="4 5" key="1">
    <citation type="journal article" date="2015" name="Nature">
        <title>rRNA introns, odd ribosomes, and small enigmatic genomes across a large radiation of phyla.</title>
        <authorList>
            <person name="Brown C.T."/>
            <person name="Hug L.A."/>
            <person name="Thomas B.C."/>
            <person name="Sharon I."/>
            <person name="Castelle C.J."/>
            <person name="Singh A."/>
            <person name="Wilkins M.J."/>
            <person name="Williams K.H."/>
            <person name="Banfield J.F."/>
        </authorList>
    </citation>
    <scope>NUCLEOTIDE SEQUENCE [LARGE SCALE GENOMIC DNA]</scope>
</reference>
<comment type="similarity">
    <text evidence="1">Belongs to the glycosyl hydrolase 57 family.</text>
</comment>
<organism evidence="4 5">
    <name type="scientific">candidate division WWE3 bacterium GW2011_GWB1_41_6</name>
    <dbReference type="NCBI Taxonomy" id="1619112"/>
    <lineage>
        <taxon>Bacteria</taxon>
        <taxon>Katanobacteria</taxon>
    </lineage>
</organism>
<evidence type="ECO:0000256" key="2">
    <source>
        <dbReference type="ARBA" id="ARBA00023277"/>
    </source>
</evidence>
<dbReference type="InterPro" id="IPR004300">
    <property type="entry name" value="Glyco_hydro_57_N"/>
</dbReference>
<name>A0A0G0ZUM7_UNCKA</name>
<dbReference type="InterPro" id="IPR011330">
    <property type="entry name" value="Glyco_hydro/deAcase_b/a-brl"/>
</dbReference>
<dbReference type="Pfam" id="PF03065">
    <property type="entry name" value="Glyco_hydro_57"/>
    <property type="match status" value="1"/>
</dbReference>
<dbReference type="EMBL" id="LCBS01000013">
    <property type="protein sequence ID" value="KKS16738.1"/>
    <property type="molecule type" value="Genomic_DNA"/>
</dbReference>
<dbReference type="GO" id="GO:0003824">
    <property type="term" value="F:catalytic activity"/>
    <property type="evidence" value="ECO:0007669"/>
    <property type="project" value="InterPro"/>
</dbReference>
<dbReference type="Proteomes" id="UP000034163">
    <property type="component" value="Unassembled WGS sequence"/>
</dbReference>
<dbReference type="AlphaFoldDB" id="A0A0G0ZUM7"/>
<evidence type="ECO:0000313" key="5">
    <source>
        <dbReference type="Proteomes" id="UP000034163"/>
    </source>
</evidence>
<gene>
    <name evidence="4" type="ORF">UU72_C0013G0001</name>
</gene>
<dbReference type="PANTHER" id="PTHR36306:SF1">
    <property type="entry name" value="ALPHA-AMYLASE-RELATED"/>
    <property type="match status" value="1"/>
</dbReference>
<comment type="caution">
    <text evidence="4">The sequence shown here is derived from an EMBL/GenBank/DDBJ whole genome shotgun (WGS) entry which is preliminary data.</text>
</comment>
<accession>A0A0G0ZUM7</accession>
<dbReference type="SUPFAM" id="SSF88713">
    <property type="entry name" value="Glycoside hydrolase/deacetylase"/>
    <property type="match status" value="1"/>
</dbReference>
<feature type="non-terminal residue" evidence="4">
    <location>
        <position position="474"/>
    </location>
</feature>
<dbReference type="PANTHER" id="PTHR36306">
    <property type="entry name" value="ALPHA-AMYLASE-RELATED-RELATED"/>
    <property type="match status" value="1"/>
</dbReference>
<dbReference type="GO" id="GO:0005975">
    <property type="term" value="P:carbohydrate metabolic process"/>
    <property type="evidence" value="ECO:0007669"/>
    <property type="project" value="InterPro"/>
</dbReference>
<evidence type="ECO:0000313" key="4">
    <source>
        <dbReference type="EMBL" id="KKS16738.1"/>
    </source>
</evidence>
<dbReference type="InterPro" id="IPR052046">
    <property type="entry name" value="GH57_Enzymes"/>
</dbReference>
<protein>
    <recommendedName>
        <fullName evidence="3">Glycoside hydrolase family 57 N-terminal domain-containing protein</fullName>
    </recommendedName>
</protein>
<feature type="domain" description="Glycoside hydrolase family 57 N-terminal" evidence="3">
    <location>
        <begin position="18"/>
        <end position="245"/>
    </location>
</feature>
<keyword evidence="2" id="KW-0119">Carbohydrate metabolism</keyword>
<evidence type="ECO:0000256" key="1">
    <source>
        <dbReference type="ARBA" id="ARBA00006821"/>
    </source>
</evidence>
<dbReference type="Gene3D" id="3.20.110.20">
    <property type="match status" value="1"/>
</dbReference>
<proteinExistence type="inferred from homology"/>
<evidence type="ECO:0000259" key="3">
    <source>
        <dbReference type="Pfam" id="PF03065"/>
    </source>
</evidence>